<proteinExistence type="predicted"/>
<accession>A0A3Q7HM26</accession>
<reference evidence="2" key="2">
    <citation type="submission" date="2019-01" db="UniProtKB">
        <authorList>
            <consortium name="EnsemblPlants"/>
        </authorList>
    </citation>
    <scope>IDENTIFICATION</scope>
    <source>
        <strain evidence="2">cv. Heinz 1706</strain>
    </source>
</reference>
<evidence type="ECO:0000256" key="1">
    <source>
        <dbReference type="SAM" id="MobiDB-lite"/>
    </source>
</evidence>
<feature type="compositionally biased region" description="Low complexity" evidence="1">
    <location>
        <begin position="83"/>
        <end position="99"/>
    </location>
</feature>
<dbReference type="AlphaFoldDB" id="A0A3Q7HM26"/>
<reference evidence="2" key="1">
    <citation type="journal article" date="2012" name="Nature">
        <title>The tomato genome sequence provides insights into fleshy fruit evolution.</title>
        <authorList>
            <consortium name="Tomato Genome Consortium"/>
        </authorList>
    </citation>
    <scope>NUCLEOTIDE SEQUENCE [LARGE SCALE GENOMIC DNA]</scope>
    <source>
        <strain evidence="2">cv. Heinz 1706</strain>
    </source>
</reference>
<keyword evidence="3" id="KW-1185">Reference proteome</keyword>
<feature type="region of interest" description="Disordered" evidence="1">
    <location>
        <begin position="83"/>
        <end position="126"/>
    </location>
</feature>
<dbReference type="InParanoid" id="A0A3Q7HM26"/>
<dbReference type="Gramene" id="Solyc08g015965.1.1">
    <property type="protein sequence ID" value="Solyc08g015965.1.1"/>
    <property type="gene ID" value="Solyc08g015965.1"/>
</dbReference>
<evidence type="ECO:0000313" key="3">
    <source>
        <dbReference type="Proteomes" id="UP000004994"/>
    </source>
</evidence>
<dbReference type="Proteomes" id="UP000004994">
    <property type="component" value="Chromosome 8"/>
</dbReference>
<feature type="compositionally biased region" description="Polar residues" evidence="1">
    <location>
        <begin position="100"/>
        <end position="120"/>
    </location>
</feature>
<protein>
    <submittedName>
        <fullName evidence="2">Uncharacterized protein</fullName>
    </submittedName>
</protein>
<dbReference type="EnsemblPlants" id="Solyc08g015965.1.1">
    <property type="protein sequence ID" value="Solyc08g015965.1.1"/>
    <property type="gene ID" value="Solyc08g015965.1"/>
</dbReference>
<name>A0A3Q7HM26_SOLLC</name>
<organism evidence="2">
    <name type="scientific">Solanum lycopersicum</name>
    <name type="common">Tomato</name>
    <name type="synonym">Lycopersicon esculentum</name>
    <dbReference type="NCBI Taxonomy" id="4081"/>
    <lineage>
        <taxon>Eukaryota</taxon>
        <taxon>Viridiplantae</taxon>
        <taxon>Streptophyta</taxon>
        <taxon>Embryophyta</taxon>
        <taxon>Tracheophyta</taxon>
        <taxon>Spermatophyta</taxon>
        <taxon>Magnoliopsida</taxon>
        <taxon>eudicotyledons</taxon>
        <taxon>Gunneridae</taxon>
        <taxon>Pentapetalae</taxon>
        <taxon>asterids</taxon>
        <taxon>lamiids</taxon>
        <taxon>Solanales</taxon>
        <taxon>Solanaceae</taxon>
        <taxon>Solanoideae</taxon>
        <taxon>Solaneae</taxon>
        <taxon>Solanum</taxon>
        <taxon>Solanum subgen. Lycopersicon</taxon>
    </lineage>
</organism>
<evidence type="ECO:0000313" key="2">
    <source>
        <dbReference type="EnsemblPlants" id="Solyc08g015965.1.1"/>
    </source>
</evidence>
<sequence>MFKHMKMEEGINSGMEINANAVAGASEHMCFDSTFFKSLSSLTPPLTINLPNCQTILVTHIGTGLLMRRSQVFGKVSEVPNISSPDSLPSDSPISASPLQNCSSPKSSFIPDSNLPTTSLPLRRSERSTKGIKPVHLQDYFCNNIFLSHVSEFCFAAPIPSTGLSHTEISTSNQLFLESVSQITEPNNYYQPSLHPGSPISWKSKKQAFISVSSAEDEYHSMRRLVAELTWLTRLLADLS</sequence>